<organism evidence="1 2">
    <name type="scientific">Artemia franciscana</name>
    <name type="common">Brine shrimp</name>
    <name type="synonym">Artemia sanfranciscana</name>
    <dbReference type="NCBI Taxonomy" id="6661"/>
    <lineage>
        <taxon>Eukaryota</taxon>
        <taxon>Metazoa</taxon>
        <taxon>Ecdysozoa</taxon>
        <taxon>Arthropoda</taxon>
        <taxon>Crustacea</taxon>
        <taxon>Branchiopoda</taxon>
        <taxon>Anostraca</taxon>
        <taxon>Artemiidae</taxon>
        <taxon>Artemia</taxon>
    </lineage>
</organism>
<dbReference type="EMBL" id="JAVRJZ010000111">
    <property type="protein sequence ID" value="KAK2703215.1"/>
    <property type="molecule type" value="Genomic_DNA"/>
</dbReference>
<name>A0AA88L0K0_ARTSF</name>
<evidence type="ECO:0000313" key="2">
    <source>
        <dbReference type="Proteomes" id="UP001187531"/>
    </source>
</evidence>
<sequence>MWQALLSQQTLLCGLTFANEIAKIFDSQRLKEIIEDIEKFIGKDRKTGDISGPVEADAEYMLIVDANALTVDIDNDLG</sequence>
<proteinExistence type="predicted"/>
<keyword evidence="2" id="KW-1185">Reference proteome</keyword>
<reference evidence="1" key="1">
    <citation type="submission" date="2023-07" db="EMBL/GenBank/DDBJ databases">
        <title>Chromosome-level genome assembly of Artemia franciscana.</title>
        <authorList>
            <person name="Jo E."/>
        </authorList>
    </citation>
    <scope>NUCLEOTIDE SEQUENCE</scope>
    <source>
        <tissue evidence="1">Whole body</tissue>
    </source>
</reference>
<comment type="caution">
    <text evidence="1">The sequence shown here is derived from an EMBL/GenBank/DDBJ whole genome shotgun (WGS) entry which is preliminary data.</text>
</comment>
<accession>A0AA88L0K0</accession>
<evidence type="ECO:0000313" key="1">
    <source>
        <dbReference type="EMBL" id="KAK2703215.1"/>
    </source>
</evidence>
<dbReference type="AlphaFoldDB" id="A0AA88L0K0"/>
<protein>
    <submittedName>
        <fullName evidence="1">Uncharacterized protein</fullName>
    </submittedName>
</protein>
<gene>
    <name evidence="1" type="ORF">QYM36_018268</name>
</gene>
<dbReference type="Proteomes" id="UP001187531">
    <property type="component" value="Unassembled WGS sequence"/>
</dbReference>